<dbReference type="AlphaFoldDB" id="M5DQG9"/>
<sequence>MLLSGFSVAGDLTIQISSVSCIGVDEHARYKYRVGFIVQNTGKKELTIISKSNRISSLDSEVPELVFGHGEMKADGILIIPPRDELGLVILHPDDGAQIFDIYKSKKPLPEKVIVGYQGTGINNGRYGNWEGLIKSPPTKVTTTKLCNP</sequence>
<dbReference type="Proteomes" id="UP000011866">
    <property type="component" value="Chromosome"/>
</dbReference>
<reference evidence="1 2" key="1">
    <citation type="journal article" date="2013" name="Genome Announc.">
        <title>Genome Sequence of Thalassolituus oleivorans MIL-1 (DSM 14913T).</title>
        <authorList>
            <person name="Golyshin P.N."/>
            <person name="Werner J."/>
            <person name="Chernikova T.N."/>
            <person name="Tran H."/>
            <person name="Ferrer M."/>
            <person name="Yakimov M.M."/>
            <person name="Teeling H."/>
            <person name="Golyshina O.V."/>
        </authorList>
    </citation>
    <scope>NUCLEOTIDE SEQUENCE [LARGE SCALE GENOMIC DNA]</scope>
    <source>
        <strain evidence="1 2">MIL-1</strain>
    </source>
</reference>
<organism evidence="1 2">
    <name type="scientific">Thalassolituus oleivorans MIL-1</name>
    <dbReference type="NCBI Taxonomy" id="1298593"/>
    <lineage>
        <taxon>Bacteria</taxon>
        <taxon>Pseudomonadati</taxon>
        <taxon>Pseudomonadota</taxon>
        <taxon>Gammaproteobacteria</taxon>
        <taxon>Oceanospirillales</taxon>
        <taxon>Oceanospirillaceae</taxon>
        <taxon>Thalassolituus</taxon>
    </lineage>
</organism>
<protein>
    <recommendedName>
        <fullName evidence="3">DUF4352 domain-containing protein</fullName>
    </recommendedName>
</protein>
<dbReference type="EMBL" id="HF680312">
    <property type="protein sequence ID" value="CCU71646.1"/>
    <property type="molecule type" value="Genomic_DNA"/>
</dbReference>
<proteinExistence type="predicted"/>
<accession>M5DQG9</accession>
<evidence type="ECO:0000313" key="2">
    <source>
        <dbReference type="Proteomes" id="UP000011866"/>
    </source>
</evidence>
<dbReference type="HOGENOM" id="CLU_1748778_0_0_6"/>
<dbReference type="KEGG" id="tol:TOL_1218"/>
<name>M5DQG9_9GAMM</name>
<evidence type="ECO:0000313" key="1">
    <source>
        <dbReference type="EMBL" id="CCU71646.1"/>
    </source>
</evidence>
<keyword evidence="2" id="KW-1185">Reference proteome</keyword>
<gene>
    <name evidence="1" type="ORF">TOL_1218</name>
</gene>
<evidence type="ECO:0008006" key="3">
    <source>
        <dbReference type="Google" id="ProtNLM"/>
    </source>
</evidence>